<organism evidence="1 3">
    <name type="scientific">Purpureocillium lilacinum</name>
    <name type="common">Paecilomyces lilacinus</name>
    <dbReference type="NCBI Taxonomy" id="33203"/>
    <lineage>
        <taxon>Eukaryota</taxon>
        <taxon>Fungi</taxon>
        <taxon>Dikarya</taxon>
        <taxon>Ascomycota</taxon>
        <taxon>Pezizomycotina</taxon>
        <taxon>Sordariomycetes</taxon>
        <taxon>Hypocreomycetidae</taxon>
        <taxon>Hypocreales</taxon>
        <taxon>Ophiocordycipitaceae</taxon>
        <taxon>Purpureocillium</taxon>
    </lineage>
</organism>
<sequence length="91" mass="10081">MGLRFNGHHFPLAAAPFVFGFAQDHVPSHALDEMACRPRGDPTCIDARAILWISICVGQVPDRTRSLFLSGYFIEAMVIAVQLAGIIDRKR</sequence>
<reference evidence="1 3" key="1">
    <citation type="submission" date="2016-01" db="EMBL/GenBank/DDBJ databases">
        <title>Biosynthesis of antibiotic leucinostatins and their inhibition on Phytophthora in bio-control Purpureocillium lilacinum.</title>
        <authorList>
            <person name="Wang G."/>
            <person name="Liu Z."/>
            <person name="Lin R."/>
            <person name="Li E."/>
            <person name="Mao Z."/>
            <person name="Ling J."/>
            <person name="Yin W."/>
            <person name="Xie B."/>
        </authorList>
    </citation>
    <scope>NUCLEOTIDE SEQUENCE [LARGE SCALE GENOMIC DNA]</scope>
    <source>
        <strain evidence="1">PLBJ-1</strain>
        <strain evidence="2">PLFJ-1</strain>
    </source>
</reference>
<dbReference type="EMBL" id="LSBH01000004">
    <property type="protein sequence ID" value="OAQ80398.1"/>
    <property type="molecule type" value="Genomic_DNA"/>
</dbReference>
<dbReference type="Proteomes" id="UP000078240">
    <property type="component" value="Unassembled WGS sequence"/>
</dbReference>
<dbReference type="AlphaFoldDB" id="A0A179GSD4"/>
<comment type="caution">
    <text evidence="1">The sequence shown here is derived from an EMBL/GenBank/DDBJ whole genome shotgun (WGS) entry which is preliminary data.</text>
</comment>
<gene>
    <name evidence="1" type="ORF">VFPBJ_05983</name>
    <name evidence="2" type="ORF">VFPFJ_06660</name>
</gene>
<dbReference type="Proteomes" id="UP000078340">
    <property type="component" value="Unassembled WGS sequence"/>
</dbReference>
<protein>
    <submittedName>
        <fullName evidence="1">Uncharacterized protein</fullName>
    </submittedName>
</protein>
<name>A0A179GSD4_PURLI</name>
<evidence type="ECO:0000313" key="2">
    <source>
        <dbReference type="EMBL" id="OAQ88195.1"/>
    </source>
</evidence>
<evidence type="ECO:0000313" key="3">
    <source>
        <dbReference type="Proteomes" id="UP000078240"/>
    </source>
</evidence>
<evidence type="ECO:0000313" key="1">
    <source>
        <dbReference type="EMBL" id="OAQ80398.1"/>
    </source>
</evidence>
<proteinExistence type="predicted"/>
<accession>A0A179GSD4</accession>
<dbReference type="EMBL" id="LSBI01000006">
    <property type="protein sequence ID" value="OAQ88195.1"/>
    <property type="molecule type" value="Genomic_DNA"/>
</dbReference>